<feature type="compositionally biased region" description="Basic and acidic residues" evidence="3">
    <location>
        <begin position="214"/>
        <end position="223"/>
    </location>
</feature>
<keyword evidence="4" id="KW-0732">Signal</keyword>
<reference evidence="6" key="1">
    <citation type="submission" date="2022-09" db="EMBL/GenBank/DDBJ databases">
        <title>Novosphingobium sp. Nov., a polycyclic aromatic hydrocarbon-degrading bacterium isolated form mangrove sediments in HongKong.</title>
        <authorList>
            <person name="Hu Z."/>
        </authorList>
    </citation>
    <scope>NUCLEOTIDE SEQUENCE</scope>
    <source>
        <strain evidence="6">HK4-1</strain>
    </source>
</reference>
<feature type="compositionally biased region" description="Gly residues" evidence="3">
    <location>
        <begin position="28"/>
        <end position="53"/>
    </location>
</feature>
<dbReference type="SUPFAM" id="SSF47473">
    <property type="entry name" value="EF-hand"/>
    <property type="match status" value="1"/>
</dbReference>
<feature type="region of interest" description="Disordered" evidence="3">
    <location>
        <begin position="28"/>
        <end position="62"/>
    </location>
</feature>
<name>A0ABT2I8K3_9SPHN</name>
<gene>
    <name evidence="6" type="ORF">NZK81_16500</name>
</gene>
<dbReference type="InterPro" id="IPR018247">
    <property type="entry name" value="EF_Hand_1_Ca_BS"/>
</dbReference>
<dbReference type="Proteomes" id="UP001165583">
    <property type="component" value="Unassembled WGS sequence"/>
</dbReference>
<evidence type="ECO:0000256" key="1">
    <source>
        <dbReference type="ARBA" id="ARBA00022723"/>
    </source>
</evidence>
<feature type="signal peptide" evidence="4">
    <location>
        <begin position="1"/>
        <end position="19"/>
    </location>
</feature>
<dbReference type="EMBL" id="JANZXA010000012">
    <property type="protein sequence ID" value="MCT2401150.1"/>
    <property type="molecule type" value="Genomic_DNA"/>
</dbReference>
<feature type="chain" id="PRO_5046585420" evidence="4">
    <location>
        <begin position="20"/>
        <end position="259"/>
    </location>
</feature>
<dbReference type="InterPro" id="IPR011992">
    <property type="entry name" value="EF-hand-dom_pair"/>
</dbReference>
<keyword evidence="7" id="KW-1185">Reference proteome</keyword>
<organism evidence="6 7">
    <name type="scientific">Novosphingobium mangrovi</name>
    <name type="common">ex Huang et al. 2023</name>
    <dbReference type="NCBI Taxonomy" id="2976432"/>
    <lineage>
        <taxon>Bacteria</taxon>
        <taxon>Pseudomonadati</taxon>
        <taxon>Pseudomonadota</taxon>
        <taxon>Alphaproteobacteria</taxon>
        <taxon>Sphingomonadales</taxon>
        <taxon>Sphingomonadaceae</taxon>
        <taxon>Novosphingobium</taxon>
    </lineage>
</organism>
<feature type="compositionally biased region" description="Pro residues" evidence="3">
    <location>
        <begin position="239"/>
        <end position="250"/>
    </location>
</feature>
<dbReference type="PANTHER" id="PTHR10827">
    <property type="entry name" value="RETICULOCALBIN"/>
    <property type="match status" value="1"/>
</dbReference>
<evidence type="ECO:0000313" key="7">
    <source>
        <dbReference type="Proteomes" id="UP001165583"/>
    </source>
</evidence>
<evidence type="ECO:0000259" key="5">
    <source>
        <dbReference type="PROSITE" id="PS50222"/>
    </source>
</evidence>
<evidence type="ECO:0000256" key="4">
    <source>
        <dbReference type="SAM" id="SignalP"/>
    </source>
</evidence>
<dbReference type="PROSITE" id="PS00018">
    <property type="entry name" value="EF_HAND_1"/>
    <property type="match status" value="2"/>
</dbReference>
<sequence length="259" mass="26032">MISLFVAASVLLSSPAVMAQGMPGGMGDGGGMGGGMGGGPGGDGPGGGPGGGKASRAPKPAKRKDFDKLVAGMFREADANRDGTVTLDELHAVIEARRDSVIAQRFEAVDTDRNGALSRAEFGAWQKQMGSAASSEGGGFGARDGQIADVIKPETGKDMEALMLASLIEPLSGTVIAKANANYDGGVSLDELLAYEGKRFDAADKNQDGFLTMDEMRPDDRSGKARGSGGPGGGQGGFGPPPGGRPPCPPGETCAASSD</sequence>
<keyword evidence="2" id="KW-0677">Repeat</keyword>
<protein>
    <submittedName>
        <fullName evidence="6">EF-hand domain-containing protein</fullName>
    </submittedName>
</protein>
<dbReference type="PANTHER" id="PTHR10827:SF98">
    <property type="entry name" value="45 KDA CALCIUM-BINDING PROTEIN"/>
    <property type="match status" value="1"/>
</dbReference>
<dbReference type="Gene3D" id="1.10.238.10">
    <property type="entry name" value="EF-hand"/>
    <property type="match status" value="2"/>
</dbReference>
<evidence type="ECO:0000256" key="2">
    <source>
        <dbReference type="ARBA" id="ARBA00022737"/>
    </source>
</evidence>
<feature type="domain" description="EF-hand" evidence="5">
    <location>
        <begin position="97"/>
        <end position="132"/>
    </location>
</feature>
<proteinExistence type="predicted"/>
<dbReference type="PROSITE" id="PS50222">
    <property type="entry name" value="EF_HAND_2"/>
    <property type="match status" value="1"/>
</dbReference>
<evidence type="ECO:0000313" key="6">
    <source>
        <dbReference type="EMBL" id="MCT2401150.1"/>
    </source>
</evidence>
<accession>A0ABT2I8K3</accession>
<comment type="caution">
    <text evidence="6">The sequence shown here is derived from an EMBL/GenBank/DDBJ whole genome shotgun (WGS) entry which is preliminary data.</text>
</comment>
<feature type="region of interest" description="Disordered" evidence="3">
    <location>
        <begin position="209"/>
        <end position="259"/>
    </location>
</feature>
<dbReference type="SMART" id="SM00054">
    <property type="entry name" value="EFh"/>
    <property type="match status" value="2"/>
</dbReference>
<dbReference type="InterPro" id="IPR002048">
    <property type="entry name" value="EF_hand_dom"/>
</dbReference>
<feature type="compositionally biased region" description="Gly residues" evidence="3">
    <location>
        <begin position="226"/>
        <end position="238"/>
    </location>
</feature>
<dbReference type="Pfam" id="PF13202">
    <property type="entry name" value="EF-hand_5"/>
    <property type="match status" value="3"/>
</dbReference>
<evidence type="ECO:0000256" key="3">
    <source>
        <dbReference type="SAM" id="MobiDB-lite"/>
    </source>
</evidence>
<keyword evidence="1" id="KW-0479">Metal-binding</keyword>